<dbReference type="RefSeq" id="WP_301217857.1">
    <property type="nucleotide sequence ID" value="NZ_JAROCB010000002.1"/>
</dbReference>
<dbReference type="PANTHER" id="PTHR30126">
    <property type="entry name" value="HTH-TYPE TRANSCRIPTIONAL REGULATOR"/>
    <property type="match status" value="1"/>
</dbReference>
<evidence type="ECO:0000259" key="5">
    <source>
        <dbReference type="PROSITE" id="PS50931"/>
    </source>
</evidence>
<comment type="similarity">
    <text evidence="1">Belongs to the LysR transcriptional regulatory family.</text>
</comment>
<dbReference type="Gene3D" id="3.40.190.10">
    <property type="entry name" value="Periplasmic binding protein-like II"/>
    <property type="match status" value="2"/>
</dbReference>
<dbReference type="Pfam" id="PF03466">
    <property type="entry name" value="LysR_substrate"/>
    <property type="match status" value="1"/>
</dbReference>
<evidence type="ECO:0000256" key="3">
    <source>
        <dbReference type="ARBA" id="ARBA00023125"/>
    </source>
</evidence>
<reference evidence="6" key="1">
    <citation type="submission" date="2023-03" db="EMBL/GenBank/DDBJ databases">
        <title>MT1 and MT2 Draft Genomes of Novel Species.</title>
        <authorList>
            <person name="Venkateswaran K."/>
        </authorList>
    </citation>
    <scope>NUCLEOTIDE SEQUENCE</scope>
    <source>
        <strain evidence="6">F6_8S_P_1A</strain>
    </source>
</reference>
<dbReference type="Pfam" id="PF00126">
    <property type="entry name" value="HTH_1"/>
    <property type="match status" value="1"/>
</dbReference>
<dbReference type="SUPFAM" id="SSF46785">
    <property type="entry name" value="Winged helix' DNA-binding domain"/>
    <property type="match status" value="1"/>
</dbReference>
<keyword evidence="4" id="KW-0804">Transcription</keyword>
<dbReference type="PROSITE" id="PS50931">
    <property type="entry name" value="HTH_LYSR"/>
    <property type="match status" value="1"/>
</dbReference>
<dbReference type="InterPro" id="IPR000847">
    <property type="entry name" value="LysR_HTH_N"/>
</dbReference>
<evidence type="ECO:0000313" key="7">
    <source>
        <dbReference type="Proteomes" id="UP001174210"/>
    </source>
</evidence>
<dbReference type="SUPFAM" id="SSF53850">
    <property type="entry name" value="Periplasmic binding protein-like II"/>
    <property type="match status" value="1"/>
</dbReference>
<name>A0ABT8IWF8_9MICO</name>
<protein>
    <submittedName>
        <fullName evidence="6">LysR family transcriptional regulator</fullName>
    </submittedName>
</protein>
<dbReference type="InterPro" id="IPR036388">
    <property type="entry name" value="WH-like_DNA-bd_sf"/>
</dbReference>
<gene>
    <name evidence="6" type="ORF">P5G59_08330</name>
</gene>
<dbReference type="Proteomes" id="UP001174210">
    <property type="component" value="Unassembled WGS sequence"/>
</dbReference>
<evidence type="ECO:0000256" key="1">
    <source>
        <dbReference type="ARBA" id="ARBA00009437"/>
    </source>
</evidence>
<dbReference type="PANTHER" id="PTHR30126:SF39">
    <property type="entry name" value="HTH-TYPE TRANSCRIPTIONAL REGULATOR CYSL"/>
    <property type="match status" value="1"/>
</dbReference>
<keyword evidence="2" id="KW-0805">Transcription regulation</keyword>
<proteinExistence type="inferred from homology"/>
<organism evidence="6 7">
    <name type="scientific">Leifsonia virtsii</name>
    <dbReference type="NCBI Taxonomy" id="3035915"/>
    <lineage>
        <taxon>Bacteria</taxon>
        <taxon>Bacillati</taxon>
        <taxon>Actinomycetota</taxon>
        <taxon>Actinomycetes</taxon>
        <taxon>Micrococcales</taxon>
        <taxon>Microbacteriaceae</taxon>
        <taxon>Leifsonia</taxon>
    </lineage>
</organism>
<keyword evidence="3" id="KW-0238">DNA-binding</keyword>
<dbReference type="InterPro" id="IPR036390">
    <property type="entry name" value="WH_DNA-bd_sf"/>
</dbReference>
<dbReference type="InterPro" id="IPR005119">
    <property type="entry name" value="LysR_subst-bd"/>
</dbReference>
<sequence>MDLAGLRLLTAVVRSGSISAAAREAGVTQQAASLRLAALEREVGAPLLVRSSRGARPTETGALVAEWAAEVVEAADRFDASVASLRGATEETLRIAASMTIAEHLAPRWLTALGADGHGPRIELTAANSEAVLAAVRDGAATIGFIETPEVPTDLATSVFASDELVVVVGRGHPWARRSRSVSAEELARTPLVSREVGSGTRLAFERALAEQGHSPARPAFELSSTSAIRATAAAGEHPAVLSILAVREQLAAGTLVKVPIRQLRITRPLTAVWRRGGSGVPTSARALLDVVRSVS</sequence>
<evidence type="ECO:0000256" key="4">
    <source>
        <dbReference type="ARBA" id="ARBA00023163"/>
    </source>
</evidence>
<comment type="caution">
    <text evidence="6">The sequence shown here is derived from an EMBL/GenBank/DDBJ whole genome shotgun (WGS) entry which is preliminary data.</text>
</comment>
<keyword evidence="7" id="KW-1185">Reference proteome</keyword>
<dbReference type="EMBL" id="JAROCB010000002">
    <property type="protein sequence ID" value="MDN4597146.1"/>
    <property type="molecule type" value="Genomic_DNA"/>
</dbReference>
<feature type="domain" description="HTH lysR-type" evidence="5">
    <location>
        <begin position="1"/>
        <end position="58"/>
    </location>
</feature>
<evidence type="ECO:0000256" key="2">
    <source>
        <dbReference type="ARBA" id="ARBA00023015"/>
    </source>
</evidence>
<dbReference type="Gene3D" id="1.10.10.10">
    <property type="entry name" value="Winged helix-like DNA-binding domain superfamily/Winged helix DNA-binding domain"/>
    <property type="match status" value="1"/>
</dbReference>
<evidence type="ECO:0000313" key="6">
    <source>
        <dbReference type="EMBL" id="MDN4597146.1"/>
    </source>
</evidence>
<accession>A0ABT8IWF8</accession>